<dbReference type="eggNOG" id="KOG2258">
    <property type="taxonomic scope" value="Eukaryota"/>
</dbReference>
<evidence type="ECO:0000256" key="7">
    <source>
        <dbReference type="SAM" id="SignalP"/>
    </source>
</evidence>
<dbReference type="PANTHER" id="PTHR43620">
    <property type="entry name" value="GLYCEROPHOSPHORYL DIESTER PHOSPHODIESTERASE"/>
    <property type="match status" value="1"/>
</dbReference>
<reference evidence="9" key="1">
    <citation type="submission" date="2008-06" db="EMBL/GenBank/DDBJ databases">
        <authorList>
            <person name="Lorenzi H."/>
            <person name="Inman J."/>
            <person name="Miller J."/>
            <person name="Schobel S."/>
            <person name="Amedeo P."/>
            <person name="Caler E.V."/>
            <person name="da Silva J."/>
        </authorList>
    </citation>
    <scope>NUCLEOTIDE SEQUENCE [LARGE SCALE GENOMIC DNA]</scope>
    <source>
        <strain evidence="9">RN66</strain>
    </source>
</reference>
<feature type="signal peptide" evidence="7">
    <location>
        <begin position="1"/>
        <end position="17"/>
    </location>
</feature>
<evidence type="ECO:0000259" key="8">
    <source>
        <dbReference type="PROSITE" id="PS51704"/>
    </source>
</evidence>
<feature type="chain" id="PRO_5002839589" description="glycerophosphodiester phosphodiesterase" evidence="7">
    <location>
        <begin position="18"/>
        <end position="366"/>
    </location>
</feature>
<keyword evidence="10" id="KW-1185">Reference proteome</keyword>
<dbReference type="SUPFAM" id="SSF51695">
    <property type="entry name" value="PLC-like phosphodiesterases"/>
    <property type="match status" value="1"/>
</dbReference>
<protein>
    <recommendedName>
        <fullName evidence="2">glycerophosphodiester phosphodiesterase</fullName>
        <ecNumber evidence="2">3.1.4.46</ecNumber>
    </recommendedName>
</protein>
<dbReference type="Pfam" id="PF03009">
    <property type="entry name" value="GDPD"/>
    <property type="match status" value="1"/>
</dbReference>
<accession>B6AD07</accession>
<dbReference type="InterPro" id="IPR030395">
    <property type="entry name" value="GP_PDE_dom"/>
</dbReference>
<comment type="similarity">
    <text evidence="1">Belongs to the glycerophosphoryl diester phosphodiesterase family.</text>
</comment>
<dbReference type="InterPro" id="IPR017946">
    <property type="entry name" value="PLC-like_Pdiesterase_TIM-brl"/>
</dbReference>
<dbReference type="Proteomes" id="UP000001460">
    <property type="component" value="Unassembled WGS sequence"/>
</dbReference>
<name>B6AD07_CRYMR</name>
<dbReference type="AlphaFoldDB" id="B6AD07"/>
<evidence type="ECO:0000313" key="10">
    <source>
        <dbReference type="Proteomes" id="UP000001460"/>
    </source>
</evidence>
<dbReference type="GO" id="GO:0006071">
    <property type="term" value="P:glycerol metabolic process"/>
    <property type="evidence" value="ECO:0007669"/>
    <property type="project" value="UniProtKB-KW"/>
</dbReference>
<gene>
    <name evidence="9" type="ORF">CMU_017650</name>
</gene>
<dbReference type="CDD" id="cd08602">
    <property type="entry name" value="GDPD_ScGlpQ1_like"/>
    <property type="match status" value="1"/>
</dbReference>
<keyword evidence="5 9" id="KW-0378">Hydrolase</keyword>
<organism evidence="9 10">
    <name type="scientific">Cryptosporidium muris (strain RN66)</name>
    <dbReference type="NCBI Taxonomy" id="441375"/>
    <lineage>
        <taxon>Eukaryota</taxon>
        <taxon>Sar</taxon>
        <taxon>Alveolata</taxon>
        <taxon>Apicomplexa</taxon>
        <taxon>Conoidasida</taxon>
        <taxon>Coccidia</taxon>
        <taxon>Eucoccidiorida</taxon>
        <taxon>Eimeriorina</taxon>
        <taxon>Cryptosporidiidae</taxon>
        <taxon>Cryptosporidium</taxon>
    </lineage>
</organism>
<dbReference type="OMA" id="ARHEPNI"/>
<dbReference type="PANTHER" id="PTHR43620:SF7">
    <property type="entry name" value="GLYCEROPHOSPHODIESTER PHOSPHODIESTERASE GDPD5-RELATED"/>
    <property type="match status" value="1"/>
</dbReference>
<dbReference type="RefSeq" id="XP_002140360.1">
    <property type="nucleotide sequence ID" value="XM_002140324.1"/>
</dbReference>
<evidence type="ECO:0000256" key="6">
    <source>
        <dbReference type="ARBA" id="ARBA00047512"/>
    </source>
</evidence>
<dbReference type="Gene3D" id="3.20.20.190">
    <property type="entry name" value="Phosphatidylinositol (PI) phosphodiesterase"/>
    <property type="match status" value="1"/>
</dbReference>
<evidence type="ECO:0000256" key="5">
    <source>
        <dbReference type="ARBA" id="ARBA00022801"/>
    </source>
</evidence>
<evidence type="ECO:0000313" key="9">
    <source>
        <dbReference type="EMBL" id="EEA06011.1"/>
    </source>
</evidence>
<evidence type="ECO:0000256" key="4">
    <source>
        <dbReference type="ARBA" id="ARBA00022798"/>
    </source>
</evidence>
<dbReference type="GeneID" id="6995404"/>
<dbReference type="EC" id="3.1.4.46" evidence="2"/>
<dbReference type="VEuPathDB" id="CryptoDB:CMU_017650"/>
<dbReference type="OrthoDB" id="1058301at2759"/>
<dbReference type="PROSITE" id="PS51704">
    <property type="entry name" value="GP_PDE"/>
    <property type="match status" value="1"/>
</dbReference>
<evidence type="ECO:0000256" key="2">
    <source>
        <dbReference type="ARBA" id="ARBA00012247"/>
    </source>
</evidence>
<dbReference type="GO" id="GO:0008889">
    <property type="term" value="F:glycerophosphodiester phosphodiesterase activity"/>
    <property type="evidence" value="ECO:0007669"/>
    <property type="project" value="UniProtKB-EC"/>
</dbReference>
<keyword evidence="3 7" id="KW-0732">Signal</keyword>
<evidence type="ECO:0000256" key="3">
    <source>
        <dbReference type="ARBA" id="ARBA00022729"/>
    </source>
</evidence>
<proteinExistence type="inferred from homology"/>
<sequence>MILSLISTLFGIRIIQGTTMKGNTFHSIAHRGASLLQPEESSAAYLLAIKQGIKFIECDIVSTKDGVLILRHSPNLSESTDVDELEEFRKYESKVLMYDNDDAVVKKGIFSWDLTYDQIKKLKCIHEKRYENRNQSLNGLYPILTLDDFLNLSFGNSTATGGDLLRIGIYIEIKYPYYHAVRGLGDITDKLLESLAKRGLTKRSDPVFIQSFEPSNLKYIRSKSDLSLVQLISNTDKIHFACPEVDNSTESGMKYHVYKLEEISKYADVVSPSKEGIIQSLGIPALSINDLVNELQAHPVCKFIEDAHKFGLLVVPYTFRPESILKCFNSVKDEYLYFINTLRVDGVFTDDPQGIVEFLNEKYLNF</sequence>
<feature type="domain" description="GP-PDE" evidence="8">
    <location>
        <begin position="25"/>
        <end position="359"/>
    </location>
</feature>
<comment type="catalytic activity">
    <reaction evidence="6">
        <text>a sn-glycero-3-phosphodiester + H2O = an alcohol + sn-glycerol 3-phosphate + H(+)</text>
        <dbReference type="Rhea" id="RHEA:12969"/>
        <dbReference type="ChEBI" id="CHEBI:15377"/>
        <dbReference type="ChEBI" id="CHEBI:15378"/>
        <dbReference type="ChEBI" id="CHEBI:30879"/>
        <dbReference type="ChEBI" id="CHEBI:57597"/>
        <dbReference type="ChEBI" id="CHEBI:83408"/>
        <dbReference type="EC" id="3.1.4.46"/>
    </reaction>
</comment>
<evidence type="ECO:0000256" key="1">
    <source>
        <dbReference type="ARBA" id="ARBA00007277"/>
    </source>
</evidence>
<dbReference type="STRING" id="441375.B6AD07"/>
<dbReference type="PROSITE" id="PS50007">
    <property type="entry name" value="PIPLC_X_DOMAIN"/>
    <property type="match status" value="1"/>
</dbReference>
<keyword evidence="4" id="KW-0319">Glycerol metabolism</keyword>
<dbReference type="EMBL" id="DS989728">
    <property type="protein sequence ID" value="EEA06011.1"/>
    <property type="molecule type" value="Genomic_DNA"/>
</dbReference>
<dbReference type="GO" id="GO:0006629">
    <property type="term" value="P:lipid metabolic process"/>
    <property type="evidence" value="ECO:0007669"/>
    <property type="project" value="InterPro"/>
</dbReference>